<dbReference type="AlphaFoldDB" id="A0A4Y3HWF6"/>
<evidence type="ECO:0000313" key="3">
    <source>
        <dbReference type="Proteomes" id="UP000318717"/>
    </source>
</evidence>
<name>A0A4Y3HWF6_9VIBR</name>
<organism evidence="2 3">
    <name type="scientific">Vibrio inusitatus NBRC 102082</name>
    <dbReference type="NCBI Taxonomy" id="1219070"/>
    <lineage>
        <taxon>Bacteria</taxon>
        <taxon>Pseudomonadati</taxon>
        <taxon>Pseudomonadota</taxon>
        <taxon>Gammaproteobacteria</taxon>
        <taxon>Vibrionales</taxon>
        <taxon>Vibrionaceae</taxon>
        <taxon>Vibrio</taxon>
    </lineage>
</organism>
<gene>
    <name evidence="2" type="ORF">VIN01S_21520</name>
</gene>
<comment type="caution">
    <text evidence="2">The sequence shown here is derived from an EMBL/GenBank/DDBJ whole genome shotgun (WGS) entry which is preliminary data.</text>
</comment>
<feature type="transmembrane region" description="Helical" evidence="1">
    <location>
        <begin position="15"/>
        <end position="35"/>
    </location>
</feature>
<dbReference type="InterPro" id="IPR014717">
    <property type="entry name" value="Transl_elong_EF1B/ribsomal_bS6"/>
</dbReference>
<evidence type="ECO:0000256" key="1">
    <source>
        <dbReference type="SAM" id="Phobius"/>
    </source>
</evidence>
<proteinExistence type="predicted"/>
<evidence type="ECO:0000313" key="2">
    <source>
        <dbReference type="EMBL" id="GEA51348.1"/>
    </source>
</evidence>
<keyword evidence="3" id="KW-1185">Reference proteome</keyword>
<dbReference type="Gene3D" id="3.30.70.60">
    <property type="match status" value="1"/>
</dbReference>
<keyword evidence="1" id="KW-0472">Membrane</keyword>
<reference evidence="2 3" key="1">
    <citation type="submission" date="2019-06" db="EMBL/GenBank/DDBJ databases">
        <title>Whole genome shotgun sequence of Vibrio inusitatus NBRC 102082.</title>
        <authorList>
            <person name="Hosoyama A."/>
            <person name="Uohara A."/>
            <person name="Ohji S."/>
            <person name="Ichikawa N."/>
        </authorList>
    </citation>
    <scope>NUCLEOTIDE SEQUENCE [LARGE SCALE GENOMIC DNA]</scope>
    <source>
        <strain evidence="2 3">NBRC 102082</strain>
    </source>
</reference>
<protein>
    <submittedName>
        <fullName evidence="2">Uncharacterized protein</fullName>
    </submittedName>
</protein>
<keyword evidence="1" id="KW-0812">Transmembrane</keyword>
<dbReference type="Proteomes" id="UP000318717">
    <property type="component" value="Unassembled WGS sequence"/>
</dbReference>
<sequence>MFYDWHRLFQLPAKWVSTFGVTVALIMAGIFWSVWGQHNKSIRVQLLDELALQQQSHLLYLRKLKQLDEQTMDYRNQYLKRANFASNEVSKTVVFNYLSLGLENSSVNVILWQWEQGLYSRHLVLELKGTYSDIAQFLRKSVRLSEVITVKELLLSRQSIDKTQINARIVLAFFSAESAESH</sequence>
<keyword evidence="1" id="KW-1133">Transmembrane helix</keyword>
<accession>A0A4Y3HWF6</accession>
<dbReference type="EMBL" id="BJLF01000009">
    <property type="protein sequence ID" value="GEA51348.1"/>
    <property type="molecule type" value="Genomic_DNA"/>
</dbReference>